<comment type="caution">
    <text evidence="2">The sequence shown here is derived from an EMBL/GenBank/DDBJ whole genome shotgun (WGS) entry which is preliminary data.</text>
</comment>
<dbReference type="PANTHER" id="PTHR35004:SF7">
    <property type="entry name" value="INTEGRASE PROTEIN"/>
    <property type="match status" value="1"/>
</dbReference>
<gene>
    <name evidence="2" type="ORF">LCGC14_2722830</name>
</gene>
<feature type="non-terminal residue" evidence="2">
    <location>
        <position position="429"/>
    </location>
</feature>
<dbReference type="AlphaFoldDB" id="A0A0F8ZX23"/>
<name>A0A0F8ZX23_9ZZZZ</name>
<dbReference type="GO" id="GO:0015074">
    <property type="term" value="P:DNA integration"/>
    <property type="evidence" value="ECO:0007669"/>
    <property type="project" value="InterPro"/>
</dbReference>
<dbReference type="EMBL" id="LAZR01049096">
    <property type="protein sequence ID" value="KKK90455.1"/>
    <property type="molecule type" value="Genomic_DNA"/>
</dbReference>
<dbReference type="NCBIfam" id="NF033546">
    <property type="entry name" value="transpos_IS21"/>
    <property type="match status" value="1"/>
</dbReference>
<sequence length="429" mass="50510">KVRYAVLREGKSKRKAQRETRMHWQTLEKILSYSSPPGYCRRQPVQKPKIGPWLGRIVEMLKEDQRKQYHTAKRIWQRLQQEGFTGGYTIVKDAVREIKKHNKEVFMPLNHPPGESQVDFGYALVRMAGILRKIAFFVMALPHSDGFFVMAFDHECTETFWEGHVRGFEFFGGVPQRITYDNSKVMTSKIIGSRKRKLTDGFLQLVSHYLFDYHFCLVRRANEKGVVEGIVRFSRLNFMVPVPQVRDFTELNEYLEQMCRNDLNRRLRGKKATKAELLKEDQFCFGPLPAIPFDACRVEDTTADSESLVRFDKNDYSVPVEYAHHDIVAKGYTDWLELCHQNKVVAVHDRCWDREQQIFDPMHYLPLLERKPHSLDHGRPFENFILPGCFEILRKRLEADPDKGLREYIRVLRLLEKHTLVELTYAIEK</sequence>
<feature type="non-terminal residue" evidence="2">
    <location>
        <position position="1"/>
    </location>
</feature>
<evidence type="ECO:0000313" key="2">
    <source>
        <dbReference type="EMBL" id="KKK90455.1"/>
    </source>
</evidence>
<feature type="domain" description="Integrase catalytic" evidence="1">
    <location>
        <begin position="109"/>
        <end position="282"/>
    </location>
</feature>
<dbReference type="PANTHER" id="PTHR35004">
    <property type="entry name" value="TRANSPOSASE RV3428C-RELATED"/>
    <property type="match status" value="1"/>
</dbReference>
<protein>
    <recommendedName>
        <fullName evidence="1">Integrase catalytic domain-containing protein</fullName>
    </recommendedName>
</protein>
<dbReference type="Pfam" id="PF22483">
    <property type="entry name" value="Mu-transpos_C_2"/>
    <property type="match status" value="1"/>
</dbReference>
<dbReference type="PROSITE" id="PS50994">
    <property type="entry name" value="INTEGRASE"/>
    <property type="match status" value="1"/>
</dbReference>
<reference evidence="2" key="1">
    <citation type="journal article" date="2015" name="Nature">
        <title>Complex archaea that bridge the gap between prokaryotes and eukaryotes.</title>
        <authorList>
            <person name="Spang A."/>
            <person name="Saw J.H."/>
            <person name="Jorgensen S.L."/>
            <person name="Zaremba-Niedzwiedzka K."/>
            <person name="Martijn J."/>
            <person name="Lind A.E."/>
            <person name="van Eijk R."/>
            <person name="Schleper C."/>
            <person name="Guy L."/>
            <person name="Ettema T.J."/>
        </authorList>
    </citation>
    <scope>NUCLEOTIDE SEQUENCE</scope>
</reference>
<proteinExistence type="predicted"/>
<evidence type="ECO:0000259" key="1">
    <source>
        <dbReference type="PROSITE" id="PS50994"/>
    </source>
</evidence>
<organism evidence="2">
    <name type="scientific">marine sediment metagenome</name>
    <dbReference type="NCBI Taxonomy" id="412755"/>
    <lineage>
        <taxon>unclassified sequences</taxon>
        <taxon>metagenomes</taxon>
        <taxon>ecological metagenomes</taxon>
    </lineage>
</organism>
<dbReference type="InterPro" id="IPR001584">
    <property type="entry name" value="Integrase_cat-core"/>
</dbReference>
<dbReference type="InterPro" id="IPR054353">
    <property type="entry name" value="IstA-like_C"/>
</dbReference>
<accession>A0A0F8ZX23</accession>